<reference evidence="10 11" key="1">
    <citation type="submission" date="2015-03" db="EMBL/GenBank/DDBJ databases">
        <title>Genome sequencing of Methylobacterium tarhaniae DSM 25844.</title>
        <authorList>
            <person name="Chaudhry V."/>
            <person name="Patil P.B."/>
        </authorList>
    </citation>
    <scope>NUCLEOTIDE SEQUENCE [LARGE SCALE GENOMIC DNA]</scope>
    <source>
        <strain evidence="10 11">DSM 25844</strain>
    </source>
</reference>
<evidence type="ECO:0000313" key="10">
    <source>
        <dbReference type="EMBL" id="KMO30752.1"/>
    </source>
</evidence>
<dbReference type="InterPro" id="IPR027463">
    <property type="entry name" value="AcrB_DN_DC_subdom"/>
</dbReference>
<keyword evidence="11" id="KW-1185">Reference proteome</keyword>
<comment type="caution">
    <text evidence="10">The sequence shown here is derived from an EMBL/GenBank/DDBJ whole genome shotgun (WGS) entry which is preliminary data.</text>
</comment>
<feature type="transmembrane region" description="Helical" evidence="9">
    <location>
        <begin position="973"/>
        <end position="995"/>
    </location>
</feature>
<dbReference type="GO" id="GO:0005886">
    <property type="term" value="C:plasma membrane"/>
    <property type="evidence" value="ECO:0007669"/>
    <property type="project" value="UniProtKB-SubCell"/>
</dbReference>
<comment type="caution">
    <text evidence="9">Lacks conserved residue(s) required for the propagation of feature annotation.</text>
</comment>
<dbReference type="Proteomes" id="UP000036449">
    <property type="component" value="Unassembled WGS sequence"/>
</dbReference>
<feature type="transmembrane region" description="Helical" evidence="9">
    <location>
        <begin position="897"/>
        <end position="917"/>
    </location>
</feature>
<dbReference type="Gene3D" id="3.30.2090.10">
    <property type="entry name" value="Multidrug efflux transporter AcrB TolC docking domain, DN and DC subdomains"/>
    <property type="match status" value="2"/>
</dbReference>
<evidence type="ECO:0000256" key="3">
    <source>
        <dbReference type="ARBA" id="ARBA00022448"/>
    </source>
</evidence>
<keyword evidence="3 9" id="KW-0813">Transport</keyword>
<comment type="similarity">
    <text evidence="2 9">Belongs to the resistance-nodulation-cell division (RND) (TC 2.A.6) family.</text>
</comment>
<keyword evidence="4" id="KW-1003">Cell membrane</keyword>
<dbReference type="PANTHER" id="PTHR32063">
    <property type="match status" value="1"/>
</dbReference>
<feature type="transmembrane region" description="Helical" evidence="9">
    <location>
        <begin position="1001"/>
        <end position="1027"/>
    </location>
</feature>
<dbReference type="SUPFAM" id="SSF82714">
    <property type="entry name" value="Multidrug efflux transporter AcrB TolC docking domain, DN and DC subdomains"/>
    <property type="match status" value="2"/>
</dbReference>
<keyword evidence="8 9" id="KW-0472">Membrane</keyword>
<evidence type="ECO:0000256" key="4">
    <source>
        <dbReference type="ARBA" id="ARBA00022475"/>
    </source>
</evidence>
<evidence type="ECO:0000256" key="7">
    <source>
        <dbReference type="ARBA" id="ARBA00022989"/>
    </source>
</evidence>
<dbReference type="InterPro" id="IPR004764">
    <property type="entry name" value="MdtF-like"/>
</dbReference>
<dbReference type="PATRIC" id="fig|1187852.3.peg.3899"/>
<keyword evidence="5 9" id="KW-0997">Cell inner membrane</keyword>
<evidence type="ECO:0000256" key="8">
    <source>
        <dbReference type="ARBA" id="ARBA00023136"/>
    </source>
</evidence>
<feature type="transmembrane region" description="Helical" evidence="9">
    <location>
        <begin position="535"/>
        <end position="554"/>
    </location>
</feature>
<evidence type="ECO:0000256" key="2">
    <source>
        <dbReference type="ARBA" id="ARBA00010942"/>
    </source>
</evidence>
<sequence length="1052" mass="108744">MDTATFIARPVLANVIALLVCVAGGVAILFLPVAQYPPITPPTVQVTARFPGADAQTVIDTVALPIEQQVNGVEDMLYMQSSSANDGSYALVVTFAVGTDLDVAQVQVQNRLAAAMALLPQAVQAQGVTTKKKSTAILQIVALTSPDRSRDGLFLSNYAVIGLKDRLARIPGVADVTVFGAGPYGMRIWLDADAMRARGLMPGDVVGAVQQQSQAVAAGQVGAPPSPGTPPFQVTLDLRGRFAEAAEFSEIALKTGPDGAVTRVRDVGRVELGAQTYSQFLTLDGAPAAGLAIFQLPDANALAVAAAVRAEMARLSGGFPSGVASGIPFDTTRFVEASIREVYWTLAEAAVLVLLVILAFLHDWRATLVPATTVPVTLIGAFAGLALLGFGINLLTLFGLVLAVGIVVDDAIMVVEAAAHHVEGGLPPREAAVTAMGELMRPILAITLVLLCVFLPASLLPGIVGQLYRQFALVIAATAVLSALNAATLKPVQCARWLRPRPAGPGGAFRRGFEAGYGRLEAAYLGVTARLVRHAPASCLAVLALVGLAIWGLARLPTAFIPTEDQGYLMVAAQLPDGASLARTAQVMEQATEAARAVPGVEQVVAIGGVSLLDSNASLANAGVAYVILRDWSRRGAGEDLRSVYAGLQARLAALPQARFTVVPPPPIQGLGLVGGFQMQVQLADGSFDYGKLQQAADGLVAQAGSEPGLARVTTPFRASAPHLRIELDRRKAETLGVAVGDALQTVQTYVGSTYAGQITRFGHTFPIFIQADAAFRASPEAVATLTVRNAGGGAVPLGGLAGLTPGLGPALVPLFNLAPTATVSGAASPGFSSGEALDLMARLARDTLPPGTRFDWSGISYQEAQLGHQAWGVFGLALLLVFLVLAGQYESWTAPLAVILAVPMALLGTVAALAAAGADNNIYTQVGVVLLIALAAKNAILVVAFARDLRLGQGVGIEEAALAAARLRLRPILMTSLAFVLGVLPLVFATGAGAAARRSVGLTVCSGMLASTFVAVLFVPPLVVVLQRWSERGQPAGAPAPGEPAPREPAE</sequence>
<feature type="transmembrane region" description="Helical" evidence="9">
    <location>
        <begin position="12"/>
        <end position="34"/>
    </location>
</feature>
<evidence type="ECO:0000256" key="1">
    <source>
        <dbReference type="ARBA" id="ARBA00004429"/>
    </source>
</evidence>
<dbReference type="PRINTS" id="PR00702">
    <property type="entry name" value="ACRIFLAVINRP"/>
</dbReference>
<dbReference type="GO" id="GO:0042910">
    <property type="term" value="F:xenobiotic transmembrane transporter activity"/>
    <property type="evidence" value="ECO:0007669"/>
    <property type="project" value="TreeGrafter"/>
</dbReference>
<evidence type="ECO:0000256" key="5">
    <source>
        <dbReference type="ARBA" id="ARBA00022519"/>
    </source>
</evidence>
<feature type="transmembrane region" description="Helical" evidence="9">
    <location>
        <begin position="923"/>
        <end position="947"/>
    </location>
</feature>
<evidence type="ECO:0000256" key="9">
    <source>
        <dbReference type="RuleBase" id="RU364070"/>
    </source>
</evidence>
<dbReference type="Gene3D" id="3.30.70.1430">
    <property type="entry name" value="Multidrug efflux transporter AcrB pore domain"/>
    <property type="match status" value="2"/>
</dbReference>
<dbReference type="NCBIfam" id="TIGR00915">
    <property type="entry name" value="2A0602"/>
    <property type="match status" value="1"/>
</dbReference>
<dbReference type="InterPro" id="IPR001036">
    <property type="entry name" value="Acrflvin-R"/>
</dbReference>
<gene>
    <name evidence="10" type="ORF">VQ03_28210</name>
</gene>
<dbReference type="SUPFAM" id="SSF82693">
    <property type="entry name" value="Multidrug efflux transporter AcrB pore domain, PN1, PN2, PC1 and PC2 subdomains"/>
    <property type="match status" value="4"/>
</dbReference>
<dbReference type="Pfam" id="PF00873">
    <property type="entry name" value="ACR_tran"/>
    <property type="match status" value="1"/>
</dbReference>
<organism evidence="10 11">
    <name type="scientific">Methylobacterium tarhaniae</name>
    <dbReference type="NCBI Taxonomy" id="1187852"/>
    <lineage>
        <taxon>Bacteria</taxon>
        <taxon>Pseudomonadati</taxon>
        <taxon>Pseudomonadota</taxon>
        <taxon>Alphaproteobacteria</taxon>
        <taxon>Hyphomicrobiales</taxon>
        <taxon>Methylobacteriaceae</taxon>
        <taxon>Methylobacterium</taxon>
    </lineage>
</organism>
<dbReference type="AlphaFoldDB" id="A0A0J6SAJ9"/>
<dbReference type="GO" id="GO:0015562">
    <property type="term" value="F:efflux transmembrane transporter activity"/>
    <property type="evidence" value="ECO:0007669"/>
    <property type="project" value="InterPro"/>
</dbReference>
<feature type="transmembrane region" description="Helical" evidence="9">
    <location>
        <begin position="342"/>
        <end position="361"/>
    </location>
</feature>
<keyword evidence="7 9" id="KW-1133">Transmembrane helix</keyword>
<comment type="subcellular location">
    <subcellularLocation>
        <location evidence="1 9">Cell inner membrane</location>
        <topology evidence="1 9">Multi-pass membrane protein</topology>
    </subcellularLocation>
</comment>
<dbReference type="FunFam" id="3.30.70.1430:FF:000001">
    <property type="entry name" value="Efflux pump membrane transporter"/>
    <property type="match status" value="1"/>
</dbReference>
<dbReference type="OrthoDB" id="9807350at2"/>
<dbReference type="Gene3D" id="3.30.70.1320">
    <property type="entry name" value="Multidrug efflux transporter AcrB pore domain like"/>
    <property type="match status" value="1"/>
</dbReference>
<evidence type="ECO:0000256" key="6">
    <source>
        <dbReference type="ARBA" id="ARBA00022692"/>
    </source>
</evidence>
<accession>A0A0J6SAJ9</accession>
<dbReference type="RefSeq" id="WP_048454225.1">
    <property type="nucleotide sequence ID" value="NZ_LABZ01000265.1"/>
</dbReference>
<dbReference type="EMBL" id="LABZ01000265">
    <property type="protein sequence ID" value="KMO30752.1"/>
    <property type="molecule type" value="Genomic_DNA"/>
</dbReference>
<dbReference type="GO" id="GO:0009636">
    <property type="term" value="P:response to toxic substance"/>
    <property type="evidence" value="ECO:0007669"/>
    <property type="project" value="UniProtKB-ARBA"/>
</dbReference>
<dbReference type="Gene3D" id="3.30.70.1440">
    <property type="entry name" value="Multidrug efflux transporter AcrB pore domain"/>
    <property type="match status" value="1"/>
</dbReference>
<dbReference type="SUPFAM" id="SSF82866">
    <property type="entry name" value="Multidrug efflux transporter AcrB transmembrane domain"/>
    <property type="match status" value="2"/>
</dbReference>
<name>A0A0J6SAJ9_9HYPH</name>
<feature type="transmembrane region" description="Helical" evidence="9">
    <location>
        <begin position="368"/>
        <end position="392"/>
    </location>
</feature>
<protein>
    <recommendedName>
        <fullName evidence="9">Efflux pump membrane transporter</fullName>
    </recommendedName>
</protein>
<dbReference type="PANTHER" id="PTHR32063:SF13">
    <property type="entry name" value="MULTIDRUG EFFLUX PUMP SUBUNIT ACRB-RELATED"/>
    <property type="match status" value="1"/>
</dbReference>
<keyword evidence="6 9" id="KW-0812">Transmembrane</keyword>
<feature type="transmembrane region" description="Helical" evidence="9">
    <location>
        <begin position="871"/>
        <end position="890"/>
    </location>
</feature>
<feature type="transmembrane region" description="Helical" evidence="9">
    <location>
        <begin position="443"/>
        <end position="464"/>
    </location>
</feature>
<dbReference type="Gene3D" id="1.20.1640.10">
    <property type="entry name" value="Multidrug efflux transporter AcrB transmembrane domain"/>
    <property type="match status" value="2"/>
</dbReference>
<evidence type="ECO:0000313" key="11">
    <source>
        <dbReference type="Proteomes" id="UP000036449"/>
    </source>
</evidence>
<proteinExistence type="inferred from homology"/>